<keyword evidence="1" id="KW-1133">Transmembrane helix</keyword>
<dbReference type="Proteomes" id="UP000257144">
    <property type="component" value="Unassembled WGS sequence"/>
</dbReference>
<evidence type="ECO:0000313" key="3">
    <source>
        <dbReference type="Proteomes" id="UP000257144"/>
    </source>
</evidence>
<gene>
    <name evidence="2" type="ORF">DRW41_20475</name>
</gene>
<evidence type="ECO:0000313" key="2">
    <source>
        <dbReference type="EMBL" id="RDU34995.1"/>
    </source>
</evidence>
<dbReference type="OrthoDB" id="2691647at2"/>
<keyword evidence="1" id="KW-0472">Membrane</keyword>
<comment type="caution">
    <text evidence="2">The sequence shown here is derived from an EMBL/GenBank/DDBJ whole genome shotgun (WGS) entry which is preliminary data.</text>
</comment>
<feature type="transmembrane region" description="Helical" evidence="1">
    <location>
        <begin position="7"/>
        <end position="29"/>
    </location>
</feature>
<keyword evidence="3" id="KW-1185">Reference proteome</keyword>
<protein>
    <recommendedName>
        <fullName evidence="4">DUF4227 domain-containing protein</fullName>
    </recommendedName>
</protein>
<organism evidence="2 3">
    <name type="scientific">Neobacillus piezotolerans</name>
    <dbReference type="NCBI Taxonomy" id="2259171"/>
    <lineage>
        <taxon>Bacteria</taxon>
        <taxon>Bacillati</taxon>
        <taxon>Bacillota</taxon>
        <taxon>Bacilli</taxon>
        <taxon>Bacillales</taxon>
        <taxon>Bacillaceae</taxon>
        <taxon>Neobacillus</taxon>
    </lineage>
</organism>
<reference evidence="2 3" key="1">
    <citation type="submission" date="2018-07" db="EMBL/GenBank/DDBJ databases">
        <title>Bacillus sp. YLB-04 draft genome sequence.</title>
        <authorList>
            <person name="Yu L."/>
            <person name="Tang X."/>
        </authorList>
    </citation>
    <scope>NUCLEOTIDE SEQUENCE [LARGE SCALE GENOMIC DNA]</scope>
    <source>
        <strain evidence="2 3">YLB-04</strain>
    </source>
</reference>
<proteinExistence type="predicted"/>
<evidence type="ECO:0008006" key="4">
    <source>
        <dbReference type="Google" id="ProtNLM"/>
    </source>
</evidence>
<keyword evidence="1" id="KW-0812">Transmembrane</keyword>
<dbReference type="RefSeq" id="WP_115453894.1">
    <property type="nucleotide sequence ID" value="NZ_QNQT01000015.1"/>
</dbReference>
<sequence>MLVFCRALFSALKVMILFIACTFLFYYGMMWVHEEYQNYHRYDKPKGAAVKVSNQSDSGNPDWLDRLLLFYMSGE</sequence>
<evidence type="ECO:0000256" key="1">
    <source>
        <dbReference type="SAM" id="Phobius"/>
    </source>
</evidence>
<dbReference type="AlphaFoldDB" id="A0A3D8GKM5"/>
<accession>A0A3D8GKM5</accession>
<dbReference type="EMBL" id="QNQT01000015">
    <property type="protein sequence ID" value="RDU34995.1"/>
    <property type="molecule type" value="Genomic_DNA"/>
</dbReference>
<dbReference type="InterPro" id="IPR025321">
    <property type="entry name" value="DUF4227"/>
</dbReference>
<name>A0A3D8GKM5_9BACI</name>
<dbReference type="Pfam" id="PF14004">
    <property type="entry name" value="DUF4227"/>
    <property type="match status" value="1"/>
</dbReference>